<reference evidence="1 2" key="1">
    <citation type="submission" date="2019-09" db="EMBL/GenBank/DDBJ databases">
        <title>Draft genome sequence assemblies of isolates from the urinary tract.</title>
        <authorList>
            <person name="Mores C.R."/>
            <person name="Putonti C."/>
            <person name="Wolfe A.J."/>
        </authorList>
    </citation>
    <scope>NUCLEOTIDE SEQUENCE [LARGE SCALE GENOMIC DNA]</scope>
    <source>
        <strain evidence="1 2">UMB623</strain>
    </source>
</reference>
<comment type="caution">
    <text evidence="1">The sequence shown here is derived from an EMBL/GenBank/DDBJ whole genome shotgun (WGS) entry which is preliminary data.</text>
</comment>
<protein>
    <recommendedName>
        <fullName evidence="3">Bacteriocin</fullName>
    </recommendedName>
</protein>
<sequence>MKHINILSEEEIKYVKAGSSDYIWTGIGKLGGRYINCMDNPINDSNEMINLGYCTGEIAKGNY</sequence>
<proteinExistence type="predicted"/>
<evidence type="ECO:0000313" key="2">
    <source>
        <dbReference type="Proteomes" id="UP000327148"/>
    </source>
</evidence>
<evidence type="ECO:0008006" key="3">
    <source>
        <dbReference type="Google" id="ProtNLM"/>
    </source>
</evidence>
<organism evidence="1 2">
    <name type="scientific">Aerococcus sanguinicola</name>
    <dbReference type="NCBI Taxonomy" id="119206"/>
    <lineage>
        <taxon>Bacteria</taxon>
        <taxon>Bacillati</taxon>
        <taxon>Bacillota</taxon>
        <taxon>Bacilli</taxon>
        <taxon>Lactobacillales</taxon>
        <taxon>Aerococcaceae</taxon>
        <taxon>Aerococcus</taxon>
    </lineage>
</organism>
<dbReference type="EMBL" id="VYWO01000002">
    <property type="protein sequence ID" value="KAA9301202.1"/>
    <property type="molecule type" value="Genomic_DNA"/>
</dbReference>
<name>A0A5N1GK72_9LACT</name>
<accession>A0A5N1GK72</accession>
<gene>
    <name evidence="1" type="ORF">F6I03_04860</name>
</gene>
<dbReference type="Proteomes" id="UP000327148">
    <property type="component" value="Unassembled WGS sequence"/>
</dbReference>
<evidence type="ECO:0000313" key="1">
    <source>
        <dbReference type="EMBL" id="KAA9301202.1"/>
    </source>
</evidence>
<dbReference type="AlphaFoldDB" id="A0A5N1GK72"/>
<dbReference type="RefSeq" id="WP_070430209.1">
    <property type="nucleotide sequence ID" value="NZ_VYWO01000002.1"/>
</dbReference>